<organism evidence="1 2">
    <name type="scientific">Streptococcus sciuri</name>
    <dbReference type="NCBI Taxonomy" id="2973939"/>
    <lineage>
        <taxon>Bacteria</taxon>
        <taxon>Bacillati</taxon>
        <taxon>Bacillota</taxon>
        <taxon>Bacilli</taxon>
        <taxon>Lactobacillales</taxon>
        <taxon>Streptococcaceae</taxon>
        <taxon>Streptococcus</taxon>
    </lineage>
</organism>
<keyword evidence="2" id="KW-1185">Reference proteome</keyword>
<name>A0ABT2F895_9STRE</name>
<dbReference type="EMBL" id="JANUXX010000008">
    <property type="protein sequence ID" value="MCS4488716.1"/>
    <property type="molecule type" value="Genomic_DNA"/>
</dbReference>
<proteinExistence type="predicted"/>
<dbReference type="Proteomes" id="UP001206548">
    <property type="component" value="Unassembled WGS sequence"/>
</dbReference>
<reference evidence="1 2" key="1">
    <citation type="journal article" date="2023" name="Int. J. Syst. Evol. Microbiol.">
        <title>Streptococcus sciuri sp. nov., Staphylococcus marylandisciuri sp. nov. and Staphylococcus americanisciuri sp. nov., isolated from faeces of eastern grey squirrel (Sciurus carolinensis).</title>
        <authorList>
            <person name="Volokhov D.V."/>
            <person name="Zagorodnyaya T.A."/>
            <person name="Furtak V.A."/>
            <person name="Nattanmai G."/>
            <person name="Randall L."/>
            <person name="Jose S."/>
            <person name="Gao Y."/>
            <person name="Eisenberg T."/>
            <person name="Delmonte P."/>
            <person name="Blom J."/>
            <person name="Mitchell K.K."/>
        </authorList>
    </citation>
    <scope>NUCLEOTIDE SEQUENCE [LARGE SCALE GENOMIC DNA]</scope>
    <source>
        <strain evidence="1 2">SQ9-PEA</strain>
    </source>
</reference>
<dbReference type="RefSeq" id="WP_259139105.1">
    <property type="nucleotide sequence ID" value="NZ_JANUXX010000008.1"/>
</dbReference>
<evidence type="ECO:0000313" key="1">
    <source>
        <dbReference type="EMBL" id="MCS4488716.1"/>
    </source>
</evidence>
<sequence length="294" mass="33704">MGKTFSRNEHKIAETLSVGTVFDFKGEKLKVLRVAKPTVASGECKTDIYIEAEDNHSKKYEFKISYKQENAQFIENKMKAERAEALLGSDWMKIIESGTTQIKKEFECRPIIIKKGRFNGSITLGWKYELLDVKSGKLSTKLKLTKKQILDIYSGENLPVDKKDAMVDGVKIPNSGVANYMLRTDELDDSQVLINNLQAIDEYVDEHPDVYFACKALNYRTFEGKFDGDRPLAVQIDWEVQEEKLLPVFRYDSPLIRKGNEMASKLFETLRELNIKNTDDISSENCCRPDLMNE</sequence>
<evidence type="ECO:0000313" key="2">
    <source>
        <dbReference type="Proteomes" id="UP001206548"/>
    </source>
</evidence>
<gene>
    <name evidence="1" type="ORF">NXS10_07075</name>
</gene>
<comment type="caution">
    <text evidence="1">The sequence shown here is derived from an EMBL/GenBank/DDBJ whole genome shotgun (WGS) entry which is preliminary data.</text>
</comment>
<protein>
    <submittedName>
        <fullName evidence="1">Uncharacterized protein</fullName>
    </submittedName>
</protein>
<accession>A0ABT2F895</accession>